<gene>
    <name evidence="1" type="ORF">S12H4_28079</name>
</gene>
<organism evidence="1">
    <name type="scientific">marine sediment metagenome</name>
    <dbReference type="NCBI Taxonomy" id="412755"/>
    <lineage>
        <taxon>unclassified sequences</taxon>
        <taxon>metagenomes</taxon>
        <taxon>ecological metagenomes</taxon>
    </lineage>
</organism>
<proteinExistence type="predicted"/>
<accession>X1UDL6</accession>
<evidence type="ECO:0000313" key="1">
    <source>
        <dbReference type="EMBL" id="GAJ01672.1"/>
    </source>
</evidence>
<dbReference type="EMBL" id="BARW01016079">
    <property type="protein sequence ID" value="GAJ01672.1"/>
    <property type="molecule type" value="Genomic_DNA"/>
</dbReference>
<dbReference type="AlphaFoldDB" id="X1UDL6"/>
<reference evidence="1" key="1">
    <citation type="journal article" date="2014" name="Front. Microbiol.">
        <title>High frequency of phylogenetically diverse reductive dehalogenase-homologous genes in deep subseafloor sedimentary metagenomes.</title>
        <authorList>
            <person name="Kawai M."/>
            <person name="Futagami T."/>
            <person name="Toyoda A."/>
            <person name="Takaki Y."/>
            <person name="Nishi S."/>
            <person name="Hori S."/>
            <person name="Arai W."/>
            <person name="Tsubouchi T."/>
            <person name="Morono Y."/>
            <person name="Uchiyama I."/>
            <person name="Ito T."/>
            <person name="Fujiyama A."/>
            <person name="Inagaki F."/>
            <person name="Takami H."/>
        </authorList>
    </citation>
    <scope>NUCLEOTIDE SEQUENCE</scope>
    <source>
        <strain evidence="1">Expedition CK06-06</strain>
    </source>
</reference>
<feature type="non-terminal residue" evidence="1">
    <location>
        <position position="63"/>
    </location>
</feature>
<sequence>MIVQRGGFNLAELRLEDVFYGLHLDAVAAHLELRVGAAEEMDPLCAGIDPAFIPGPIEAAETR</sequence>
<protein>
    <submittedName>
        <fullName evidence="1">Uncharacterized protein</fullName>
    </submittedName>
</protein>
<name>X1UDL6_9ZZZZ</name>
<comment type="caution">
    <text evidence="1">The sequence shown here is derived from an EMBL/GenBank/DDBJ whole genome shotgun (WGS) entry which is preliminary data.</text>
</comment>